<reference evidence="2" key="1">
    <citation type="journal article" date="2014" name="Int. J. Syst. Evol. Microbiol.">
        <title>Complete genome of a new Firmicutes species belonging to the dominant human colonic microbiota ('Ruminococcus bicirculans') reveals two chromosomes and a selective capacity to utilize plant glucans.</title>
        <authorList>
            <consortium name="NISC Comparative Sequencing Program"/>
            <person name="Wegmann U."/>
            <person name="Louis P."/>
            <person name="Goesmann A."/>
            <person name="Henrissat B."/>
            <person name="Duncan S.H."/>
            <person name="Flint H.J."/>
        </authorList>
    </citation>
    <scope>NUCLEOTIDE SEQUENCE</scope>
    <source>
        <strain evidence="2">NBRC 107710</strain>
    </source>
</reference>
<keyword evidence="1" id="KW-1133">Transmembrane helix</keyword>
<name>A0A7W6AGP1_9HYPH</name>
<organism evidence="3 4">
    <name type="scientific">Methylobacterium brachythecii</name>
    <dbReference type="NCBI Taxonomy" id="1176177"/>
    <lineage>
        <taxon>Bacteria</taxon>
        <taxon>Pseudomonadati</taxon>
        <taxon>Pseudomonadota</taxon>
        <taxon>Alphaproteobacteria</taxon>
        <taxon>Hyphomicrobiales</taxon>
        <taxon>Methylobacteriaceae</taxon>
        <taxon>Methylobacterium</taxon>
    </lineage>
</organism>
<reference evidence="2" key="4">
    <citation type="submission" date="2023-01" db="EMBL/GenBank/DDBJ databases">
        <title>Draft genome sequence of Methylobacterium brachythecii strain NBRC 107710.</title>
        <authorList>
            <person name="Sun Q."/>
            <person name="Mori K."/>
        </authorList>
    </citation>
    <scope>NUCLEOTIDE SEQUENCE</scope>
    <source>
        <strain evidence="2">NBRC 107710</strain>
    </source>
</reference>
<keyword evidence="1" id="KW-0472">Membrane</keyword>
<dbReference type="EMBL" id="JACIDN010000001">
    <property type="protein sequence ID" value="MBB3901209.1"/>
    <property type="molecule type" value="Genomic_DNA"/>
</dbReference>
<accession>A0A7W6AGP1</accession>
<evidence type="ECO:0000313" key="3">
    <source>
        <dbReference type="EMBL" id="MBB3901209.1"/>
    </source>
</evidence>
<comment type="caution">
    <text evidence="3">The sequence shown here is derived from an EMBL/GenBank/DDBJ whole genome shotgun (WGS) entry which is preliminary data.</text>
</comment>
<evidence type="ECO:0000256" key="1">
    <source>
        <dbReference type="SAM" id="Phobius"/>
    </source>
</evidence>
<evidence type="ECO:0000313" key="4">
    <source>
        <dbReference type="Proteomes" id="UP000517759"/>
    </source>
</evidence>
<evidence type="ECO:0000313" key="2">
    <source>
        <dbReference type="EMBL" id="GLS44608.1"/>
    </source>
</evidence>
<dbReference type="EMBL" id="BSPG01000013">
    <property type="protein sequence ID" value="GLS44608.1"/>
    <property type="molecule type" value="Genomic_DNA"/>
</dbReference>
<gene>
    <name evidence="2" type="ORF">GCM10007884_25960</name>
    <name evidence="3" type="ORF">GGR33_000689</name>
</gene>
<dbReference type="Proteomes" id="UP001156881">
    <property type="component" value="Unassembled WGS sequence"/>
</dbReference>
<protein>
    <submittedName>
        <fullName evidence="3">Uncharacterized protein</fullName>
    </submittedName>
</protein>
<dbReference type="RefSeq" id="WP_183501951.1">
    <property type="nucleotide sequence ID" value="NZ_BSPG01000013.1"/>
</dbReference>
<reference evidence="5" key="2">
    <citation type="journal article" date="2019" name="Int. J. Syst. Evol. Microbiol.">
        <title>The Global Catalogue of Microorganisms (GCM) 10K type strain sequencing project: providing services to taxonomists for standard genome sequencing and annotation.</title>
        <authorList>
            <consortium name="The Broad Institute Genomics Platform"/>
            <consortium name="The Broad Institute Genome Sequencing Center for Infectious Disease"/>
            <person name="Wu L."/>
            <person name="Ma J."/>
        </authorList>
    </citation>
    <scope>NUCLEOTIDE SEQUENCE [LARGE SCALE GENOMIC DNA]</scope>
    <source>
        <strain evidence="5">NBRC 107710</strain>
    </source>
</reference>
<evidence type="ECO:0000313" key="5">
    <source>
        <dbReference type="Proteomes" id="UP001156881"/>
    </source>
</evidence>
<dbReference type="AlphaFoldDB" id="A0A7W6AGP1"/>
<keyword evidence="5" id="KW-1185">Reference proteome</keyword>
<proteinExistence type="predicted"/>
<dbReference type="Proteomes" id="UP000517759">
    <property type="component" value="Unassembled WGS sequence"/>
</dbReference>
<reference evidence="3 4" key="3">
    <citation type="submission" date="2020-08" db="EMBL/GenBank/DDBJ databases">
        <title>Genomic Encyclopedia of Type Strains, Phase IV (KMG-IV): sequencing the most valuable type-strain genomes for metagenomic binning, comparative biology and taxonomic classification.</title>
        <authorList>
            <person name="Goeker M."/>
        </authorList>
    </citation>
    <scope>NUCLEOTIDE SEQUENCE [LARGE SCALE GENOMIC DNA]</scope>
    <source>
        <strain evidence="3 4">DSM 24105</strain>
    </source>
</reference>
<sequence>MLPSTIHDSRDPSVIRVERELARLEALAARRRYRIAILRTLRGGLGAGGTLATMLKLKVAGSLGLKLGLALVVGLGFAWPIYALAAIAIGFVLLSVLSCESPDCNCDCPSDCQRKEKRRKHLDEMIETRRAWLLARA</sequence>
<feature type="transmembrane region" description="Helical" evidence="1">
    <location>
        <begin position="67"/>
        <end position="97"/>
    </location>
</feature>
<keyword evidence="1" id="KW-0812">Transmembrane</keyword>